<evidence type="ECO:0000313" key="4">
    <source>
        <dbReference type="EMBL" id="SMC18333.1"/>
    </source>
</evidence>
<dbReference type="Pfam" id="PF13416">
    <property type="entry name" value="SBP_bac_8"/>
    <property type="match status" value="1"/>
</dbReference>
<dbReference type="Gene3D" id="3.40.190.10">
    <property type="entry name" value="Periplasmic binding protein-like II"/>
    <property type="match status" value="1"/>
</dbReference>
<feature type="signal peptide" evidence="3">
    <location>
        <begin position="1"/>
        <end position="24"/>
    </location>
</feature>
<name>A0A1W1X3B8_9NEIS</name>
<evidence type="ECO:0000256" key="2">
    <source>
        <dbReference type="ARBA" id="ARBA00008520"/>
    </source>
</evidence>
<evidence type="ECO:0000256" key="3">
    <source>
        <dbReference type="SAM" id="SignalP"/>
    </source>
</evidence>
<dbReference type="OrthoDB" id="9808332at2"/>
<protein>
    <submittedName>
        <fullName evidence="4">Carbohydrate ABC transporter substrate-binding protein, CUT1 family (TC 3.A.1.1.-)</fullName>
    </submittedName>
</protein>
<dbReference type="Proteomes" id="UP000192761">
    <property type="component" value="Unassembled WGS sequence"/>
</dbReference>
<evidence type="ECO:0000313" key="5">
    <source>
        <dbReference type="Proteomes" id="UP000192761"/>
    </source>
</evidence>
<dbReference type="STRING" id="1121001.SAMN02745857_00533"/>
<reference evidence="4 5" key="1">
    <citation type="submission" date="2017-04" db="EMBL/GenBank/DDBJ databases">
        <authorList>
            <person name="Afonso C.L."/>
            <person name="Miller P.J."/>
            <person name="Scott M.A."/>
            <person name="Spackman E."/>
            <person name="Goraichik I."/>
            <person name="Dimitrov K.M."/>
            <person name="Suarez D.L."/>
            <person name="Swayne D.E."/>
        </authorList>
    </citation>
    <scope>NUCLEOTIDE SEQUENCE [LARGE SCALE GENOMIC DNA]</scope>
    <source>
        <strain evidence="4 5">DSM 23236</strain>
    </source>
</reference>
<gene>
    <name evidence="4" type="ORF">SAMN02745857_00533</name>
</gene>
<sequence>MNTQHRLRPVLAACTFFLLSAVHAGQVLTVAVFPKLDEAVKLALPAWQKLHPDVRINLATLGYADHHNRLVTQLAGKSGVPDLVGIEANYLGRFKAAGVLTDLTAPPYLAARLRPLFVHYAFEQATTGKAIYALPADIGPGTLFYRKDVLDRAGLREADLTTSWEGMLAAGRKLKAATGQYLLANAHDMKNLYLRANTAEGEGIYFDHNGRPAVTSARFIKAFELARTVRKEGLDARVTPWTNEWTAMLRSGKVATVPSGSWFAGQLESWAAPNTGGQWRAAPLPAQRNAAWGGSFYAIPAQAANKQLAWEFMQLLSADSKIQLAAWQAPALQAFPALNSAMQDAYVDAPMPFFGGQPARKLWRNAAQATPATRLDRNDPLAEEQVNAALDAVLFNDKDIRAALADAQKQIELRLRQ</sequence>
<dbReference type="AlphaFoldDB" id="A0A1W1X3B8"/>
<keyword evidence="5" id="KW-1185">Reference proteome</keyword>
<feature type="chain" id="PRO_5013184508" evidence="3">
    <location>
        <begin position="25"/>
        <end position="417"/>
    </location>
</feature>
<organism evidence="4 5">
    <name type="scientific">Andreprevotia lacus DSM 23236</name>
    <dbReference type="NCBI Taxonomy" id="1121001"/>
    <lineage>
        <taxon>Bacteria</taxon>
        <taxon>Pseudomonadati</taxon>
        <taxon>Pseudomonadota</taxon>
        <taxon>Betaproteobacteria</taxon>
        <taxon>Neisseriales</taxon>
        <taxon>Chitinibacteraceae</taxon>
        <taxon>Andreprevotia</taxon>
    </lineage>
</organism>
<evidence type="ECO:0000256" key="1">
    <source>
        <dbReference type="ARBA" id="ARBA00004418"/>
    </source>
</evidence>
<dbReference type="SUPFAM" id="SSF53850">
    <property type="entry name" value="Periplasmic binding protein-like II"/>
    <property type="match status" value="1"/>
</dbReference>
<proteinExistence type="inferred from homology"/>
<dbReference type="PANTHER" id="PTHR43649">
    <property type="entry name" value="ARABINOSE-BINDING PROTEIN-RELATED"/>
    <property type="match status" value="1"/>
</dbReference>
<accession>A0A1W1X3B8</accession>
<dbReference type="EMBL" id="FWXD01000002">
    <property type="protein sequence ID" value="SMC18333.1"/>
    <property type="molecule type" value="Genomic_DNA"/>
</dbReference>
<dbReference type="RefSeq" id="WP_084088991.1">
    <property type="nucleotide sequence ID" value="NZ_FWXD01000002.1"/>
</dbReference>
<comment type="similarity">
    <text evidence="2">Belongs to the bacterial solute-binding protein 1 family.</text>
</comment>
<comment type="subcellular location">
    <subcellularLocation>
        <location evidence="1">Periplasm</location>
    </subcellularLocation>
</comment>
<keyword evidence="3" id="KW-0732">Signal</keyword>
<dbReference type="InterPro" id="IPR050490">
    <property type="entry name" value="Bact_solute-bd_prot1"/>
</dbReference>
<dbReference type="PANTHER" id="PTHR43649:SF32">
    <property type="entry name" value="SUGAR BINDING SECRETED PROTEIN"/>
    <property type="match status" value="1"/>
</dbReference>
<dbReference type="InterPro" id="IPR006059">
    <property type="entry name" value="SBP"/>
</dbReference>
<dbReference type="GO" id="GO:0042597">
    <property type="term" value="C:periplasmic space"/>
    <property type="evidence" value="ECO:0007669"/>
    <property type="project" value="UniProtKB-SubCell"/>
</dbReference>